<proteinExistence type="predicted"/>
<keyword evidence="2" id="KW-0472">Membrane</keyword>
<evidence type="ECO:0000256" key="2">
    <source>
        <dbReference type="SAM" id="Phobius"/>
    </source>
</evidence>
<feature type="transmembrane region" description="Helical" evidence="2">
    <location>
        <begin position="41"/>
        <end position="62"/>
    </location>
</feature>
<keyword evidence="2" id="KW-1133">Transmembrane helix</keyword>
<dbReference type="PANTHER" id="PTHR10572:SF24">
    <property type="entry name" value="3-HYDROXY-3-METHYLGLUTARYL-COENZYME A REDUCTASE"/>
    <property type="match status" value="1"/>
</dbReference>
<sequence>MDVRRRAPKPSQQTTVHDSGTHPDHQRHKSSTPKASDALPLPLYLTNAVFFTLFFSVAYYLLHRWRDKIRNSTPLHVVTLSEIAAIVSLIASFIYLLGFFGIDFVQSFISRASHDAWDLDHDHHHHHNFLIENDPHRSQPPPTTNTQMP</sequence>
<dbReference type="InterPro" id="IPR002202">
    <property type="entry name" value="HMG_CoA_Rdtase"/>
</dbReference>
<protein>
    <submittedName>
        <fullName evidence="3">Uncharacterized protein</fullName>
    </submittedName>
</protein>
<organism evidence="3">
    <name type="scientific">Fagus sylvatica</name>
    <name type="common">Beechnut</name>
    <dbReference type="NCBI Taxonomy" id="28930"/>
    <lineage>
        <taxon>Eukaryota</taxon>
        <taxon>Viridiplantae</taxon>
        <taxon>Streptophyta</taxon>
        <taxon>Embryophyta</taxon>
        <taxon>Tracheophyta</taxon>
        <taxon>Spermatophyta</taxon>
        <taxon>Magnoliopsida</taxon>
        <taxon>eudicotyledons</taxon>
        <taxon>Gunneridae</taxon>
        <taxon>Pentapetalae</taxon>
        <taxon>rosids</taxon>
        <taxon>fabids</taxon>
        <taxon>Fagales</taxon>
        <taxon>Fagaceae</taxon>
        <taxon>Fagus</taxon>
    </lineage>
</organism>
<dbReference type="EMBL" id="OIVN01001022">
    <property type="protein sequence ID" value="SPC88823.1"/>
    <property type="molecule type" value="Genomic_DNA"/>
</dbReference>
<dbReference type="GO" id="GO:0004420">
    <property type="term" value="F:hydroxymethylglutaryl-CoA reductase (NADPH) activity"/>
    <property type="evidence" value="ECO:0007669"/>
    <property type="project" value="InterPro"/>
</dbReference>
<keyword evidence="2" id="KW-0812">Transmembrane</keyword>
<feature type="region of interest" description="Disordered" evidence="1">
    <location>
        <begin position="130"/>
        <end position="149"/>
    </location>
</feature>
<dbReference type="AlphaFoldDB" id="A0A2N9FNU0"/>
<reference evidence="3" key="1">
    <citation type="submission" date="2018-02" db="EMBL/GenBank/DDBJ databases">
        <authorList>
            <person name="Cohen D.B."/>
            <person name="Kent A.D."/>
        </authorList>
    </citation>
    <scope>NUCLEOTIDE SEQUENCE</scope>
</reference>
<dbReference type="GO" id="GO:0008299">
    <property type="term" value="P:isoprenoid biosynthetic process"/>
    <property type="evidence" value="ECO:0007669"/>
    <property type="project" value="TreeGrafter"/>
</dbReference>
<dbReference type="GO" id="GO:0005789">
    <property type="term" value="C:endoplasmic reticulum membrane"/>
    <property type="evidence" value="ECO:0007669"/>
    <property type="project" value="TreeGrafter"/>
</dbReference>
<name>A0A2N9FNU0_FAGSY</name>
<evidence type="ECO:0000313" key="3">
    <source>
        <dbReference type="EMBL" id="SPC88823.1"/>
    </source>
</evidence>
<evidence type="ECO:0000256" key="1">
    <source>
        <dbReference type="SAM" id="MobiDB-lite"/>
    </source>
</evidence>
<dbReference type="GO" id="GO:0005778">
    <property type="term" value="C:peroxisomal membrane"/>
    <property type="evidence" value="ECO:0007669"/>
    <property type="project" value="TreeGrafter"/>
</dbReference>
<dbReference type="GO" id="GO:0016126">
    <property type="term" value="P:sterol biosynthetic process"/>
    <property type="evidence" value="ECO:0007669"/>
    <property type="project" value="TreeGrafter"/>
</dbReference>
<dbReference type="GO" id="GO:0015936">
    <property type="term" value="P:coenzyme A metabolic process"/>
    <property type="evidence" value="ECO:0007669"/>
    <property type="project" value="InterPro"/>
</dbReference>
<feature type="region of interest" description="Disordered" evidence="1">
    <location>
        <begin position="1"/>
        <end position="36"/>
    </location>
</feature>
<accession>A0A2N9FNU0</accession>
<gene>
    <name evidence="3" type="ORF">FSB_LOCUS16705</name>
</gene>
<feature type="transmembrane region" description="Helical" evidence="2">
    <location>
        <begin position="83"/>
        <end position="102"/>
    </location>
</feature>
<dbReference type="PANTHER" id="PTHR10572">
    <property type="entry name" value="3-HYDROXY-3-METHYLGLUTARYL-COENZYME A REDUCTASE"/>
    <property type="match status" value="1"/>
</dbReference>